<gene>
    <name evidence="1" type="ORF">QRB35_30225</name>
</gene>
<reference evidence="1" key="2">
    <citation type="submission" date="2023-06" db="EMBL/GenBank/DDBJ databases">
        <authorList>
            <person name="Spilker T."/>
        </authorList>
    </citation>
    <scope>NUCLEOTIDE SEQUENCE</scope>
    <source>
        <strain evidence="1">FLAC1071</strain>
    </source>
</reference>
<protein>
    <submittedName>
        <fullName evidence="1">Uncharacterized protein</fullName>
    </submittedName>
</protein>
<sequence>MSAGLFDLALRVRARERGVPVPRLLHTSVPARSARVAVWARVRGRGCTVWAVGADGAVESGSGADGLAALARAAGCAGGDLGDGVTALIDRPATLRVLEKLATTHADPKCCRSVAVAAGSSLAGWWVERAAHPGSGAVVDLLAVTRQQLMLGTVPGDDDADVWRSALGVPPGIAGMHAWWRAISALPTLPGLESIGEGDEWLFGVHQEALTNRRSWNVPESLFLAAMRLQSRCDAADVHAAALLDDPLWRLRGVHTGHVCHGDVVVGAHNEQGRVVVRSKRLDTRLKDGSAVIGWAGDPLHEKPAGTDRFVGEVVSTAVNGDSELEVTIGGLRRTGYKPGAGERVTVIAAPPNPSTIRSHKRMKARLYKRRFSWLPQGVTPVPTRRDVPLDVLVAAADEPEGK</sequence>
<comment type="caution">
    <text evidence="1">The sequence shown here is derived from an EMBL/GenBank/DDBJ whole genome shotgun (WGS) entry which is preliminary data.</text>
</comment>
<reference evidence="1" key="1">
    <citation type="submission" date="2023-06" db="EMBL/GenBank/DDBJ databases">
        <title>Itaconate inhibition of nontuberculous mycobacteria.</title>
        <authorList>
            <person name="Breen P."/>
            <person name="Zimbric M."/>
            <person name="Caverly L."/>
        </authorList>
    </citation>
    <scope>NUCLEOTIDE SEQUENCE</scope>
    <source>
        <strain evidence="1">FLAC1071</strain>
    </source>
</reference>
<name>A0ABT7PA92_MYCIT</name>
<proteinExistence type="predicted"/>
<evidence type="ECO:0000313" key="2">
    <source>
        <dbReference type="Proteomes" id="UP001529272"/>
    </source>
</evidence>
<keyword evidence="2" id="KW-1185">Reference proteome</keyword>
<accession>A0ABT7PA92</accession>
<dbReference type="EMBL" id="JASZZX010000068">
    <property type="protein sequence ID" value="MDM3930215.1"/>
    <property type="molecule type" value="Genomic_DNA"/>
</dbReference>
<organism evidence="1 2">
    <name type="scientific">Mycobacterium intracellulare subsp. chimaera</name>
    <dbReference type="NCBI Taxonomy" id="222805"/>
    <lineage>
        <taxon>Bacteria</taxon>
        <taxon>Bacillati</taxon>
        <taxon>Actinomycetota</taxon>
        <taxon>Actinomycetes</taxon>
        <taxon>Mycobacteriales</taxon>
        <taxon>Mycobacteriaceae</taxon>
        <taxon>Mycobacterium</taxon>
        <taxon>Mycobacterium avium complex (MAC)</taxon>
    </lineage>
</organism>
<dbReference type="RefSeq" id="WP_095786193.1">
    <property type="nucleotide sequence ID" value="NZ_JASZZX010000068.1"/>
</dbReference>
<evidence type="ECO:0000313" key="1">
    <source>
        <dbReference type="EMBL" id="MDM3930215.1"/>
    </source>
</evidence>
<dbReference type="Proteomes" id="UP001529272">
    <property type="component" value="Unassembled WGS sequence"/>
</dbReference>